<dbReference type="PANTHER" id="PTHR11104:SF0">
    <property type="entry name" value="SPBETA PROPHAGE-DERIVED AMINOGLYCOSIDE N(3')-ACETYLTRANSFERASE-LIKE PROTEIN YOKD"/>
    <property type="match status" value="1"/>
</dbReference>
<dbReference type="Pfam" id="PF02522">
    <property type="entry name" value="Antibiotic_NAT"/>
    <property type="match status" value="1"/>
</dbReference>
<dbReference type="PANTHER" id="PTHR11104">
    <property type="entry name" value="AMINOGLYCOSIDE N3-ACETYLTRANSFERASE"/>
    <property type="match status" value="1"/>
</dbReference>
<comment type="similarity">
    <text evidence="1 4">Belongs to the antibiotic N-acetyltransferase family.</text>
</comment>
<evidence type="ECO:0000256" key="1">
    <source>
        <dbReference type="ARBA" id="ARBA00006383"/>
    </source>
</evidence>
<evidence type="ECO:0000256" key="4">
    <source>
        <dbReference type="RuleBase" id="RU365031"/>
    </source>
</evidence>
<evidence type="ECO:0000313" key="5">
    <source>
        <dbReference type="EMBL" id="MBN1574611.1"/>
    </source>
</evidence>
<dbReference type="InterPro" id="IPR003679">
    <property type="entry name" value="Amioglycoside_AcTrfase"/>
</dbReference>
<name>A0A9D8KH03_9DELT</name>
<dbReference type="Proteomes" id="UP000809273">
    <property type="component" value="Unassembled WGS sequence"/>
</dbReference>
<dbReference type="SUPFAM" id="SSF110710">
    <property type="entry name" value="TTHA0583/YokD-like"/>
    <property type="match status" value="1"/>
</dbReference>
<dbReference type="AlphaFoldDB" id="A0A9D8KH03"/>
<proteinExistence type="inferred from homology"/>
<organism evidence="5 6">
    <name type="scientific">Candidatus Zymogenus saltonus</name>
    <dbReference type="NCBI Taxonomy" id="2844893"/>
    <lineage>
        <taxon>Bacteria</taxon>
        <taxon>Deltaproteobacteria</taxon>
        <taxon>Candidatus Zymogenia</taxon>
        <taxon>Candidatus Zymogeniales</taxon>
        <taxon>Candidatus Zymogenaceae</taxon>
        <taxon>Candidatus Zymogenus</taxon>
    </lineage>
</organism>
<comment type="caution">
    <text evidence="5">The sequence shown here is derived from an EMBL/GenBank/DDBJ whole genome shotgun (WGS) entry which is preliminary data.</text>
</comment>
<keyword evidence="2 4" id="KW-0808">Transferase</keyword>
<comment type="catalytic activity">
    <reaction evidence="4">
        <text>a 2-deoxystreptamine antibiotic + acetyl-CoA = an N(3)-acetyl-2-deoxystreptamine antibiotic + CoA + H(+)</text>
        <dbReference type="Rhea" id="RHEA:12665"/>
        <dbReference type="ChEBI" id="CHEBI:15378"/>
        <dbReference type="ChEBI" id="CHEBI:57287"/>
        <dbReference type="ChEBI" id="CHEBI:57288"/>
        <dbReference type="ChEBI" id="CHEBI:57921"/>
        <dbReference type="ChEBI" id="CHEBI:77452"/>
        <dbReference type="EC" id="2.3.1.81"/>
    </reaction>
</comment>
<dbReference type="EMBL" id="JAFGIX010000085">
    <property type="protein sequence ID" value="MBN1574611.1"/>
    <property type="molecule type" value="Genomic_DNA"/>
</dbReference>
<evidence type="ECO:0000256" key="3">
    <source>
        <dbReference type="ARBA" id="ARBA00023315"/>
    </source>
</evidence>
<evidence type="ECO:0000313" key="6">
    <source>
        <dbReference type="Proteomes" id="UP000809273"/>
    </source>
</evidence>
<protein>
    <recommendedName>
        <fullName evidence="4">Aminoglycoside N(3)-acetyltransferase</fullName>
        <ecNumber evidence="4">2.3.1.-</ecNumber>
    </recommendedName>
</protein>
<reference evidence="5" key="1">
    <citation type="journal article" date="2021" name="Environ. Microbiol.">
        <title>Genomic characterization of three novel Desulfobacterota classes expand the metabolic and phylogenetic diversity of the phylum.</title>
        <authorList>
            <person name="Murphy C.L."/>
            <person name="Biggerstaff J."/>
            <person name="Eichhorn A."/>
            <person name="Ewing E."/>
            <person name="Shahan R."/>
            <person name="Soriano D."/>
            <person name="Stewart S."/>
            <person name="VanMol K."/>
            <person name="Walker R."/>
            <person name="Walters P."/>
            <person name="Elshahed M.S."/>
            <person name="Youssef N.H."/>
        </authorList>
    </citation>
    <scope>NUCLEOTIDE SEQUENCE</scope>
    <source>
        <strain evidence="5">Zod_Metabat.24</strain>
    </source>
</reference>
<keyword evidence="3 4" id="KW-0012">Acyltransferase</keyword>
<reference evidence="5" key="2">
    <citation type="submission" date="2021-01" db="EMBL/GenBank/DDBJ databases">
        <authorList>
            <person name="Hahn C.R."/>
            <person name="Youssef N.H."/>
            <person name="Elshahed M."/>
        </authorList>
    </citation>
    <scope>NUCLEOTIDE SEQUENCE</scope>
    <source>
        <strain evidence="5">Zod_Metabat.24</strain>
    </source>
</reference>
<dbReference type="EC" id="2.3.1.-" evidence="4"/>
<gene>
    <name evidence="5" type="ORF">JW984_15545</name>
</gene>
<dbReference type="GO" id="GO:0046677">
    <property type="term" value="P:response to antibiotic"/>
    <property type="evidence" value="ECO:0007669"/>
    <property type="project" value="UniProtKB-KW"/>
</dbReference>
<accession>A0A9D8KH03</accession>
<dbReference type="GO" id="GO:0046353">
    <property type="term" value="F:aminoglycoside 3-N-acetyltransferase activity"/>
    <property type="evidence" value="ECO:0007669"/>
    <property type="project" value="UniProtKB-EC"/>
</dbReference>
<dbReference type="InterPro" id="IPR028345">
    <property type="entry name" value="Antibiotic_NAT-like"/>
</dbReference>
<sequence length="269" mass="29018">MMRKKEIGKEEIKEGLKTLGIGLGDKFLVHSSLKMMGWVNGGANAVIDALMSLVTSSGTIMMPAFTFPPVELFDPKSTPTTLGAIAETFRKHEDVVRSLHPSHSVAVWGKDSEKYADLHLDSTALGIGSPVHGLIEAHGDILLLGVGHWANSAIHVAEAIAKVPYLNIPYSEDYAKPLAVKTADGSIKEVPTKENPGCSINFVAAETPLRNAGLLKYQRVGDALFQRVDGKGLISLLKNILIKNPDALLCSWNLCPFCHRARAVISSTK</sequence>
<evidence type="ECO:0000256" key="2">
    <source>
        <dbReference type="ARBA" id="ARBA00022679"/>
    </source>
</evidence>
<keyword evidence="4" id="KW-0046">Antibiotic resistance</keyword>